<proteinExistence type="predicted"/>
<dbReference type="EMBL" id="JAJAGQ010000011">
    <property type="protein sequence ID" value="KAJ8549609.1"/>
    <property type="molecule type" value="Genomic_DNA"/>
</dbReference>
<dbReference type="OrthoDB" id="770781at2759"/>
<evidence type="ECO:0000313" key="6">
    <source>
        <dbReference type="Proteomes" id="UP001152561"/>
    </source>
</evidence>
<dbReference type="InterPro" id="IPR036426">
    <property type="entry name" value="Bulb-type_lectin_dom_sf"/>
</dbReference>
<organism evidence="5 6">
    <name type="scientific">Anisodus acutangulus</name>
    <dbReference type="NCBI Taxonomy" id="402998"/>
    <lineage>
        <taxon>Eukaryota</taxon>
        <taxon>Viridiplantae</taxon>
        <taxon>Streptophyta</taxon>
        <taxon>Embryophyta</taxon>
        <taxon>Tracheophyta</taxon>
        <taxon>Spermatophyta</taxon>
        <taxon>Magnoliopsida</taxon>
        <taxon>eudicotyledons</taxon>
        <taxon>Gunneridae</taxon>
        <taxon>Pentapetalae</taxon>
        <taxon>asterids</taxon>
        <taxon>lamiids</taxon>
        <taxon>Solanales</taxon>
        <taxon>Solanaceae</taxon>
        <taxon>Solanoideae</taxon>
        <taxon>Hyoscyameae</taxon>
        <taxon>Anisodus</taxon>
    </lineage>
</organism>
<dbReference type="Gene3D" id="2.90.10.10">
    <property type="entry name" value="Bulb-type lectin domain"/>
    <property type="match status" value="1"/>
</dbReference>
<dbReference type="Pfam" id="PF01453">
    <property type="entry name" value="B_lectin"/>
    <property type="match status" value="1"/>
</dbReference>
<sequence>MAEEEGWGWPPSPSGSPMYLTKDDHWTHFDNSVNAVSFGFVATAILISMFLIMAIFERFLRPPSPPDLTPSGHRRHADVESQLRFNPKLDYPTPKVSTNAREFSVLMPGNDMPTFIAHPAPVPCQPERNPWPSHQQSPSPCVMDSNSNTDIITSGNLLSNGGQTLMSAGKIFELGFFNTTSDNGEFRNYAGIWYQVSPKTIVWVANRDNSIPISDELLVIAIDDGNLKVLDSTGNSYFSTELVSASSSKRTAKLFDSGNLVLIDDLSGKRFWQSFDHPTDSFLPGMKMDEGLKLTAWGVTQKDRRTGNYTFRLNQAGDSEYAILQRTVLRWKGLLLLIPLVSGKCPLLWCQC</sequence>
<dbReference type="AlphaFoldDB" id="A0A9Q1M1D6"/>
<evidence type="ECO:0000256" key="2">
    <source>
        <dbReference type="ARBA" id="ARBA00023180"/>
    </source>
</evidence>
<protein>
    <recommendedName>
        <fullName evidence="4">Bulb-type lectin domain-containing protein</fullName>
    </recommendedName>
</protein>
<accession>A0A9Q1M1D6</accession>
<dbReference type="CDD" id="cd00028">
    <property type="entry name" value="B_lectin"/>
    <property type="match status" value="1"/>
</dbReference>
<dbReference type="PANTHER" id="PTHR33728:SF20">
    <property type="match status" value="1"/>
</dbReference>
<evidence type="ECO:0000256" key="3">
    <source>
        <dbReference type="SAM" id="Phobius"/>
    </source>
</evidence>
<comment type="caution">
    <text evidence="5">The sequence shown here is derived from an EMBL/GenBank/DDBJ whole genome shotgun (WGS) entry which is preliminary data.</text>
</comment>
<gene>
    <name evidence="5" type="ORF">K7X08_033316</name>
</gene>
<feature type="transmembrane region" description="Helical" evidence="3">
    <location>
        <begin position="35"/>
        <end position="56"/>
    </location>
</feature>
<feature type="domain" description="Bulb-type lectin" evidence="4">
    <location>
        <begin position="149"/>
        <end position="275"/>
    </location>
</feature>
<keyword evidence="3" id="KW-0812">Transmembrane</keyword>
<reference evidence="6" key="1">
    <citation type="journal article" date="2023" name="Proc. Natl. Acad. Sci. U.S.A.">
        <title>Genomic and structural basis for evolution of tropane alkaloid biosynthesis.</title>
        <authorList>
            <person name="Wanga Y.-J."/>
            <person name="Taina T."/>
            <person name="Yua J.-Y."/>
            <person name="Lia J."/>
            <person name="Xua B."/>
            <person name="Chenc J."/>
            <person name="D'Auriad J.C."/>
            <person name="Huanga J.-P."/>
            <person name="Huanga S.-X."/>
        </authorList>
    </citation>
    <scope>NUCLEOTIDE SEQUENCE [LARGE SCALE GENOMIC DNA]</scope>
    <source>
        <strain evidence="6">cv. KIB-2019</strain>
    </source>
</reference>
<keyword evidence="6" id="KW-1185">Reference proteome</keyword>
<dbReference type="SMART" id="SM00108">
    <property type="entry name" value="B_lectin"/>
    <property type="match status" value="1"/>
</dbReference>
<name>A0A9Q1M1D6_9SOLA</name>
<keyword evidence="2" id="KW-0325">Glycoprotein</keyword>
<keyword evidence="1" id="KW-0732">Signal</keyword>
<dbReference type="InterPro" id="IPR001480">
    <property type="entry name" value="Bulb-type_lectin_dom"/>
</dbReference>
<keyword evidence="3" id="KW-1133">Transmembrane helix</keyword>
<keyword evidence="3" id="KW-0472">Membrane</keyword>
<evidence type="ECO:0000313" key="5">
    <source>
        <dbReference type="EMBL" id="KAJ8549609.1"/>
    </source>
</evidence>
<dbReference type="PROSITE" id="PS50927">
    <property type="entry name" value="BULB_LECTIN"/>
    <property type="match status" value="1"/>
</dbReference>
<dbReference type="PANTHER" id="PTHR33728">
    <property type="entry name" value="CTTNBP 2 AMINO-TERMINAL-LIKE PROTEIN"/>
    <property type="match status" value="1"/>
</dbReference>
<evidence type="ECO:0000259" key="4">
    <source>
        <dbReference type="PROSITE" id="PS50927"/>
    </source>
</evidence>
<evidence type="ECO:0000256" key="1">
    <source>
        <dbReference type="ARBA" id="ARBA00022729"/>
    </source>
</evidence>
<dbReference type="Proteomes" id="UP001152561">
    <property type="component" value="Unassembled WGS sequence"/>
</dbReference>
<dbReference type="SUPFAM" id="SSF51110">
    <property type="entry name" value="alpha-D-mannose-specific plant lectins"/>
    <property type="match status" value="1"/>
</dbReference>